<feature type="non-terminal residue" evidence="1">
    <location>
        <position position="1"/>
    </location>
</feature>
<name>A0AAV6N710_9ROSI</name>
<comment type="caution">
    <text evidence="1">The sequence shown here is derived from an EMBL/GenBank/DDBJ whole genome shotgun (WGS) entry which is preliminary data.</text>
</comment>
<protein>
    <submittedName>
        <fullName evidence="1">Uncharacterized protein</fullName>
    </submittedName>
</protein>
<reference evidence="1 2" key="1">
    <citation type="journal article" date="2021" name="Hortic Res">
        <title>The domestication of Cucurbita argyrosperma as revealed by the genome of its wild relative.</title>
        <authorList>
            <person name="Barrera-Redondo J."/>
            <person name="Sanchez-de la Vega G."/>
            <person name="Aguirre-Liguori J.A."/>
            <person name="Castellanos-Morales G."/>
            <person name="Gutierrez-Guerrero Y.T."/>
            <person name="Aguirre-Dugua X."/>
            <person name="Aguirre-Planter E."/>
            <person name="Tenaillon M.I."/>
            <person name="Lira-Saade R."/>
            <person name="Eguiarte L.E."/>
        </authorList>
    </citation>
    <scope>NUCLEOTIDE SEQUENCE [LARGE SCALE GENOMIC DNA]</scope>
    <source>
        <strain evidence="1">JBR-2021</strain>
    </source>
</reference>
<dbReference type="EMBL" id="JAGKQH010000008">
    <property type="protein sequence ID" value="KAG6593477.1"/>
    <property type="molecule type" value="Genomic_DNA"/>
</dbReference>
<evidence type="ECO:0000313" key="1">
    <source>
        <dbReference type="EMBL" id="KAG6593477.1"/>
    </source>
</evidence>
<gene>
    <name evidence="1" type="ORF">SDJN03_12953</name>
</gene>
<dbReference type="AlphaFoldDB" id="A0AAV6N710"/>
<accession>A0AAV6N710</accession>
<dbReference type="Proteomes" id="UP000685013">
    <property type="component" value="Chromosome 8"/>
</dbReference>
<keyword evidence="2" id="KW-1185">Reference proteome</keyword>
<organism evidence="1 2">
    <name type="scientific">Cucurbita argyrosperma subsp. sororia</name>
    <dbReference type="NCBI Taxonomy" id="37648"/>
    <lineage>
        <taxon>Eukaryota</taxon>
        <taxon>Viridiplantae</taxon>
        <taxon>Streptophyta</taxon>
        <taxon>Embryophyta</taxon>
        <taxon>Tracheophyta</taxon>
        <taxon>Spermatophyta</taxon>
        <taxon>Magnoliopsida</taxon>
        <taxon>eudicotyledons</taxon>
        <taxon>Gunneridae</taxon>
        <taxon>Pentapetalae</taxon>
        <taxon>rosids</taxon>
        <taxon>fabids</taxon>
        <taxon>Cucurbitales</taxon>
        <taxon>Cucurbitaceae</taxon>
        <taxon>Cucurbiteae</taxon>
        <taxon>Cucurbita</taxon>
    </lineage>
</organism>
<sequence length="77" mass="8880">MSICSRWCRGGKKKVVFWQRSWLVKMGDISLQWRLDDSGRIGIPVMAWTTTMTTGLFKEARKEVAEETEKGKNGNEE</sequence>
<evidence type="ECO:0000313" key="2">
    <source>
        <dbReference type="Proteomes" id="UP000685013"/>
    </source>
</evidence>
<proteinExistence type="predicted"/>